<organism evidence="1">
    <name type="scientific">termite gut metagenome</name>
    <dbReference type="NCBI Taxonomy" id="433724"/>
    <lineage>
        <taxon>unclassified sequences</taxon>
        <taxon>metagenomes</taxon>
        <taxon>organismal metagenomes</taxon>
    </lineage>
</organism>
<reference evidence="1" key="1">
    <citation type="submission" date="2019-03" db="EMBL/GenBank/DDBJ databases">
        <title>Single cell metagenomics reveals metabolic interactions within the superorganism composed of flagellate Streblomastix strix and complex community of Bacteroidetes bacteria on its surface.</title>
        <authorList>
            <person name="Treitli S.C."/>
            <person name="Kolisko M."/>
            <person name="Husnik F."/>
            <person name="Keeling P."/>
            <person name="Hampl V."/>
        </authorList>
    </citation>
    <scope>NUCLEOTIDE SEQUENCE</scope>
    <source>
        <strain evidence="1">STM</strain>
    </source>
</reference>
<proteinExistence type="predicted"/>
<protein>
    <recommendedName>
        <fullName evidence="2">STAS domain-containing protein</fullName>
    </recommendedName>
</protein>
<name>A0A5J4T3W6_9ZZZZ</name>
<sequence length="295" mass="33244">MYIKVKPHVKNDLQGYTDLISLYHQVTKSNESDIVFDFKNTSWFEANLVAVLGAIECLAKAKEYKIQRANISDKVNDIFKRNGFLEPLPFAHIGNAGTIISFQQFTPEQAGTFNEYISRELLSKPDFPNHSPLLGKRIGESIFEIFENARTHGKCEYIHTCGQYFPNTSSARLDMTIVDMGNTIVNNVNSFLTHSNKNALLAHDAIEWAIQTGNTTKTDRSGGLGLGLLMDFIRLNKGGVQFVSGEGYLEFRKGRIRKEIISEGFPGTIVNMEFNFNDDAFYHLQGEPVLLDNIF</sequence>
<comment type="caution">
    <text evidence="1">The sequence shown here is derived from an EMBL/GenBank/DDBJ whole genome shotgun (WGS) entry which is preliminary data.</text>
</comment>
<evidence type="ECO:0000313" key="1">
    <source>
        <dbReference type="EMBL" id="KAA6352632.1"/>
    </source>
</evidence>
<evidence type="ECO:0008006" key="2">
    <source>
        <dbReference type="Google" id="ProtNLM"/>
    </source>
</evidence>
<gene>
    <name evidence="1" type="ORF">EZS27_000084</name>
</gene>
<accession>A0A5J4T3W6</accession>
<dbReference type="EMBL" id="SNRY01000001">
    <property type="protein sequence ID" value="KAA6352632.1"/>
    <property type="molecule type" value="Genomic_DNA"/>
</dbReference>
<dbReference type="AlphaFoldDB" id="A0A5J4T3W6"/>